<dbReference type="PANTHER" id="PTHR41913">
    <property type="entry name" value="DUF1684 DOMAIN-CONTAINING PROTEIN"/>
    <property type="match status" value="1"/>
</dbReference>
<dbReference type="Pfam" id="PF07920">
    <property type="entry name" value="DUF1684"/>
    <property type="match status" value="1"/>
</dbReference>
<organism evidence="1 2">
    <name type="scientific">Terriglobus roseus</name>
    <dbReference type="NCBI Taxonomy" id="392734"/>
    <lineage>
        <taxon>Bacteria</taxon>
        <taxon>Pseudomonadati</taxon>
        <taxon>Acidobacteriota</taxon>
        <taxon>Terriglobia</taxon>
        <taxon>Terriglobales</taxon>
        <taxon>Acidobacteriaceae</taxon>
        <taxon>Terriglobus</taxon>
    </lineage>
</organism>
<accession>A0A1G7QAW0</accession>
<dbReference type="RefSeq" id="WP_172838353.1">
    <property type="nucleotide sequence ID" value="NZ_LT629690.1"/>
</dbReference>
<name>A0A1G7QAW0_9BACT</name>
<dbReference type="AlphaFoldDB" id="A0A1G7QAW0"/>
<dbReference type="PROSITE" id="PS51257">
    <property type="entry name" value="PROKAR_LIPOPROTEIN"/>
    <property type="match status" value="1"/>
</dbReference>
<gene>
    <name evidence="1" type="ORF">SAMN05444167_3818</name>
</gene>
<sequence length="313" mass="34466">MEDALRRYAANCFLISVTLFAVGCRHDGLSPYSEADEVRLRADESKNLADPRGDLAFMRNIEITGSTVIGDSESKGIALDHWQGKPFSIDRKGGQVVAVSSGSETLLDGKPILTGQTLPDSGATWITNGSLSLHLLKNGERVRFQAFDGKSQPLQSIHAPNFYAPTAAYRIPAEWVPAVREMQYHRTNGGSDIPAHMDGYVQFSLDGKSLRLYGETLPADGKDPAMLFIVFRDQTSTTETYPASRFLYVRDGSREFPKGYKFDSAKPTKLMLDFNQAVNPVCAYNPNTHCPIAPPENRLSVAIPAGEKRYNAE</sequence>
<reference evidence="1 2" key="1">
    <citation type="submission" date="2016-10" db="EMBL/GenBank/DDBJ databases">
        <authorList>
            <person name="de Groot N.N."/>
        </authorList>
    </citation>
    <scope>NUCLEOTIDE SEQUENCE [LARGE SCALE GENOMIC DNA]</scope>
    <source>
        <strain evidence="1 2">GAS232</strain>
    </source>
</reference>
<proteinExistence type="predicted"/>
<dbReference type="PANTHER" id="PTHR41913:SF1">
    <property type="entry name" value="DUF1684 DOMAIN-CONTAINING PROTEIN"/>
    <property type="match status" value="1"/>
</dbReference>
<dbReference type="Proteomes" id="UP000182427">
    <property type="component" value="Chromosome I"/>
</dbReference>
<keyword evidence="2" id="KW-1185">Reference proteome</keyword>
<dbReference type="EMBL" id="LT629690">
    <property type="protein sequence ID" value="SDF95691.1"/>
    <property type="molecule type" value="Genomic_DNA"/>
</dbReference>
<protein>
    <submittedName>
        <fullName evidence="1">Uncharacterized conserved protein, DUF1684 family</fullName>
    </submittedName>
</protein>
<evidence type="ECO:0000313" key="1">
    <source>
        <dbReference type="EMBL" id="SDF95691.1"/>
    </source>
</evidence>
<dbReference type="InterPro" id="IPR012467">
    <property type="entry name" value="DUF1684"/>
</dbReference>
<evidence type="ECO:0000313" key="2">
    <source>
        <dbReference type="Proteomes" id="UP000182427"/>
    </source>
</evidence>